<gene>
    <name evidence="2" type="ORF">SAMN02745194_04699</name>
</gene>
<keyword evidence="3" id="KW-1185">Reference proteome</keyword>
<dbReference type="OrthoDB" id="7351634at2"/>
<dbReference type="EMBL" id="FQZF01000043">
    <property type="protein sequence ID" value="SHK32198.1"/>
    <property type="molecule type" value="Genomic_DNA"/>
</dbReference>
<evidence type="ECO:0000313" key="2">
    <source>
        <dbReference type="EMBL" id="SHK32198.1"/>
    </source>
</evidence>
<dbReference type="InterPro" id="IPR036390">
    <property type="entry name" value="WH_DNA-bd_sf"/>
</dbReference>
<evidence type="ECO:0000313" key="3">
    <source>
        <dbReference type="Proteomes" id="UP000184387"/>
    </source>
</evidence>
<protein>
    <submittedName>
        <fullName evidence="2">Helix-turn-helix domain-containing protein</fullName>
    </submittedName>
</protein>
<dbReference type="Proteomes" id="UP000184387">
    <property type="component" value="Unassembled WGS sequence"/>
</dbReference>
<sequence length="146" mass="15972">MDHPITFDTAEASPPRIADGRVRARFGEVVDPGFQAVPDVLLFHQADLGLTSEELNVLLNVTAHWYDPERMPFPRASSIARRMGSSERTVHRHLQSLINKGFIAKVKGQSSTGTPSYDLGPLLSKLRPFAQKRLAARSGPQASVAA</sequence>
<dbReference type="Pfam" id="PF21984">
    <property type="entry name" value="DnaD_N"/>
    <property type="match status" value="1"/>
</dbReference>
<evidence type="ECO:0000259" key="1">
    <source>
        <dbReference type="Pfam" id="PF21984"/>
    </source>
</evidence>
<dbReference type="InterPro" id="IPR036388">
    <property type="entry name" value="WH-like_DNA-bd_sf"/>
</dbReference>
<dbReference type="InterPro" id="IPR053843">
    <property type="entry name" value="DnaD_N"/>
</dbReference>
<dbReference type="Gene3D" id="1.10.10.10">
    <property type="entry name" value="Winged helix-like DNA-binding domain superfamily/Winged helix DNA-binding domain"/>
    <property type="match status" value="1"/>
</dbReference>
<dbReference type="AlphaFoldDB" id="A0A1M6RIK3"/>
<accession>A0A1M6RIK3</accession>
<feature type="domain" description="DnaD N-terminal" evidence="1">
    <location>
        <begin position="37"/>
        <end position="131"/>
    </location>
</feature>
<dbReference type="STRING" id="198092.SAMN02745194_04699"/>
<reference evidence="2 3" key="1">
    <citation type="submission" date="2016-11" db="EMBL/GenBank/DDBJ databases">
        <authorList>
            <person name="Jaros S."/>
            <person name="Januszkiewicz K."/>
            <person name="Wedrychowicz H."/>
        </authorList>
    </citation>
    <scope>NUCLEOTIDE SEQUENCE [LARGE SCALE GENOMIC DNA]</scope>
    <source>
        <strain evidence="2 3">DSM 14916</strain>
    </source>
</reference>
<organism evidence="2 3">
    <name type="scientific">Muricoccus roseus</name>
    <dbReference type="NCBI Taxonomy" id="198092"/>
    <lineage>
        <taxon>Bacteria</taxon>
        <taxon>Pseudomonadati</taxon>
        <taxon>Pseudomonadota</taxon>
        <taxon>Alphaproteobacteria</taxon>
        <taxon>Acetobacterales</taxon>
        <taxon>Roseomonadaceae</taxon>
        <taxon>Muricoccus</taxon>
    </lineage>
</organism>
<dbReference type="SUPFAM" id="SSF46785">
    <property type="entry name" value="Winged helix' DNA-binding domain"/>
    <property type="match status" value="1"/>
</dbReference>
<proteinExistence type="predicted"/>
<name>A0A1M6RIK3_9PROT</name>
<dbReference type="RefSeq" id="WP_073139704.1">
    <property type="nucleotide sequence ID" value="NZ_FQZF01000043.1"/>
</dbReference>